<dbReference type="GO" id="GO:0005886">
    <property type="term" value="C:plasma membrane"/>
    <property type="evidence" value="ECO:0007669"/>
    <property type="project" value="TreeGrafter"/>
</dbReference>
<feature type="domain" description="DUF438" evidence="3">
    <location>
        <begin position="21"/>
        <end position="87"/>
    </location>
</feature>
<proteinExistence type="predicted"/>
<dbReference type="InterPro" id="IPR007380">
    <property type="entry name" value="DUF438"/>
</dbReference>
<dbReference type="AlphaFoldDB" id="A0A089LRY1"/>
<dbReference type="OrthoDB" id="9769774at2"/>
<dbReference type="Proteomes" id="UP000029507">
    <property type="component" value="Chromosome"/>
</dbReference>
<keyword evidence="5" id="KW-1185">Reference proteome</keyword>
<dbReference type="KEGG" id="pste:PSTEL_01195"/>
<protein>
    <recommendedName>
        <fullName evidence="6">PAS domain S-box protein</fullName>
    </recommendedName>
</protein>
<evidence type="ECO:0000259" key="3">
    <source>
        <dbReference type="Pfam" id="PF04282"/>
    </source>
</evidence>
<evidence type="ECO:0008006" key="6">
    <source>
        <dbReference type="Google" id="ProtNLM"/>
    </source>
</evidence>
<dbReference type="STRING" id="169760.PSTEL_01195"/>
<dbReference type="Gene3D" id="1.20.120.520">
    <property type="entry name" value="nmb1532 protein domain like"/>
    <property type="match status" value="1"/>
</dbReference>
<dbReference type="Pfam" id="PF01814">
    <property type="entry name" value="Hemerythrin"/>
    <property type="match status" value="1"/>
</dbReference>
<sequence length="419" mass="47030">MYRYLNGVEAGASREARRGLLKEVVDELRAGKSAADVQDRFEQAVRGVHVSEIAAMENELITEEGVPAQDIRRLCAVHEAVFQGTVQEIHRFSIPEELPGHPVHTFKRENRDIERLVNFKLKLHAGKFLKQDSAANVQKLLNDLSLVSEIDRHYSRKEILLFPYIRKYQAYGKSSMMWGIDDHIRGLIKEARAMLMPYRGNPAETGNAIYRLIREINDMIREEEQVLLPAALEKLTEKDWAGIARDSGAIGYCLSEPEEVWNPDFPEDHSCEPPEENPSAAGQQEGDTGERLPAEKLELILKHLPGGLTFIDPDGSIVLTSGLGKCEYAHAAGPETLFTDDPKGIDDLAVRKLLKEFQSGLKDSGDFWIHTSDQFVHIRYAAVRDDSGRYAGALQFSQDIAPLRGAGSRKRVPDRSESF</sequence>
<dbReference type="EMBL" id="CP009286">
    <property type="protein sequence ID" value="AIQ61943.1"/>
    <property type="molecule type" value="Genomic_DNA"/>
</dbReference>
<evidence type="ECO:0000259" key="2">
    <source>
        <dbReference type="Pfam" id="PF01814"/>
    </source>
</evidence>
<feature type="domain" description="Hemerythrin-like" evidence="2">
    <location>
        <begin position="101"/>
        <end position="231"/>
    </location>
</feature>
<organism evidence="4 5">
    <name type="scientific">Paenibacillus stellifer</name>
    <dbReference type="NCBI Taxonomy" id="169760"/>
    <lineage>
        <taxon>Bacteria</taxon>
        <taxon>Bacillati</taxon>
        <taxon>Bacillota</taxon>
        <taxon>Bacilli</taxon>
        <taxon>Bacillales</taxon>
        <taxon>Paenibacillaceae</taxon>
        <taxon>Paenibacillus</taxon>
    </lineage>
</organism>
<dbReference type="HOGENOM" id="CLU_026706_1_0_9"/>
<evidence type="ECO:0000313" key="4">
    <source>
        <dbReference type="EMBL" id="AIQ61943.1"/>
    </source>
</evidence>
<dbReference type="PANTHER" id="PTHR39966">
    <property type="entry name" value="BLL2471 PROTEIN-RELATED"/>
    <property type="match status" value="1"/>
</dbReference>
<feature type="region of interest" description="Disordered" evidence="1">
    <location>
        <begin position="263"/>
        <end position="289"/>
    </location>
</feature>
<dbReference type="Pfam" id="PF04282">
    <property type="entry name" value="DUF438"/>
    <property type="match status" value="1"/>
</dbReference>
<dbReference type="Pfam" id="PF13596">
    <property type="entry name" value="PAS_10"/>
    <property type="match status" value="1"/>
</dbReference>
<evidence type="ECO:0000256" key="1">
    <source>
        <dbReference type="SAM" id="MobiDB-lite"/>
    </source>
</evidence>
<dbReference type="PANTHER" id="PTHR39966:SF3">
    <property type="entry name" value="DUF438 DOMAIN-CONTAINING PROTEIN"/>
    <property type="match status" value="1"/>
</dbReference>
<gene>
    <name evidence="4" type="ORF">PSTEL_01195</name>
</gene>
<dbReference type="RefSeq" id="WP_038692989.1">
    <property type="nucleotide sequence ID" value="NZ_CP009286.1"/>
</dbReference>
<name>A0A089LRY1_9BACL</name>
<reference evidence="4 5" key="1">
    <citation type="submission" date="2014-08" db="EMBL/GenBank/DDBJ databases">
        <title>Comparative genomics of the Paenibacillus odorifer group.</title>
        <authorList>
            <person name="den Bakker H.C."/>
            <person name="Tsai Y.-C."/>
            <person name="Martin N."/>
            <person name="Korlach J."/>
            <person name="Wiedmann M."/>
        </authorList>
    </citation>
    <scope>NUCLEOTIDE SEQUENCE [LARGE SCALE GENOMIC DNA]</scope>
    <source>
        <strain evidence="4 5">DSM 14472</strain>
    </source>
</reference>
<dbReference type="InterPro" id="IPR012312">
    <property type="entry name" value="Hemerythrin-like"/>
</dbReference>
<accession>A0A089LRY1</accession>
<evidence type="ECO:0000313" key="5">
    <source>
        <dbReference type="Proteomes" id="UP000029507"/>
    </source>
</evidence>